<name>A0A645E4A5_9ZZZZ</name>
<accession>A0A645E4A5</accession>
<sequence>MIAYQYFPKTRNIPAHLQHIINCFEMNYDLITSDKNQLKSNDVLAILSDTLTHEGFKAEPQDGKIKVPVLFGRNGNIEKSFDADAYNEELHTVIEIEAGRGYTNNQFLKDLFQACMMHELQYLVIAVRKRYLKTPDFEKVFQFFDTLYQSERLKLPLTGILLVGY</sequence>
<gene>
    <name evidence="1" type="ORF">SDC9_142556</name>
</gene>
<comment type="caution">
    <text evidence="1">The sequence shown here is derived from an EMBL/GenBank/DDBJ whole genome shotgun (WGS) entry which is preliminary data.</text>
</comment>
<organism evidence="1">
    <name type="scientific">bioreactor metagenome</name>
    <dbReference type="NCBI Taxonomy" id="1076179"/>
    <lineage>
        <taxon>unclassified sequences</taxon>
        <taxon>metagenomes</taxon>
        <taxon>ecological metagenomes</taxon>
    </lineage>
</organism>
<proteinExistence type="predicted"/>
<reference evidence="1" key="1">
    <citation type="submission" date="2019-08" db="EMBL/GenBank/DDBJ databases">
        <authorList>
            <person name="Kucharzyk K."/>
            <person name="Murdoch R.W."/>
            <person name="Higgins S."/>
            <person name="Loffler F."/>
        </authorList>
    </citation>
    <scope>NUCLEOTIDE SEQUENCE</scope>
</reference>
<dbReference type="EMBL" id="VSSQ01041904">
    <property type="protein sequence ID" value="MPM95402.1"/>
    <property type="molecule type" value="Genomic_DNA"/>
</dbReference>
<protein>
    <submittedName>
        <fullName evidence="1">Uncharacterized protein</fullName>
    </submittedName>
</protein>
<dbReference type="AlphaFoldDB" id="A0A645E4A5"/>
<evidence type="ECO:0000313" key="1">
    <source>
        <dbReference type="EMBL" id="MPM95402.1"/>
    </source>
</evidence>